<dbReference type="STRING" id="1790.A5645_00070"/>
<dbReference type="AlphaFoldDB" id="A0A1A3CEI3"/>
<dbReference type="InterPro" id="IPR007969">
    <property type="entry name" value="DUF732"/>
</dbReference>
<comment type="caution">
    <text evidence="3">The sequence shown here is derived from an EMBL/GenBank/DDBJ whole genome shotgun (WGS) entry which is preliminary data.</text>
</comment>
<dbReference type="RefSeq" id="WP_065120626.1">
    <property type="nucleotide sequence ID" value="NZ_LZKQ01000117.1"/>
</dbReference>
<evidence type="ECO:0000313" key="3">
    <source>
        <dbReference type="EMBL" id="OBI85424.1"/>
    </source>
</evidence>
<accession>A0A1A3CEI3</accession>
<protein>
    <recommendedName>
        <fullName evidence="2">DUF732 domain-containing protein</fullName>
    </recommendedName>
</protein>
<proteinExistence type="predicted"/>
<feature type="domain" description="DUF732" evidence="2">
    <location>
        <begin position="36"/>
        <end position="104"/>
    </location>
</feature>
<evidence type="ECO:0000256" key="1">
    <source>
        <dbReference type="SAM" id="SignalP"/>
    </source>
</evidence>
<feature type="chain" id="PRO_5008320795" description="DUF732 domain-containing protein" evidence="1">
    <location>
        <begin position="33"/>
        <end position="116"/>
    </location>
</feature>
<keyword evidence="1" id="KW-0732">Signal</keyword>
<dbReference type="OrthoDB" id="4729208at2"/>
<dbReference type="Proteomes" id="UP000093795">
    <property type="component" value="Unassembled WGS sequence"/>
</dbReference>
<sequence>MPRRRHRTGKPIGAGIVAGALLFGAAAPGAHADTVAYLVNVTVRPGYNFASADAALSYGHALCDKVAQGRRYAQVLGDIESDFATADEYQASYLLSQAVNELCPALIWQLRKSAAS</sequence>
<organism evidence="3 4">
    <name type="scientific">Mycobacterium asiaticum</name>
    <dbReference type="NCBI Taxonomy" id="1790"/>
    <lineage>
        <taxon>Bacteria</taxon>
        <taxon>Bacillati</taxon>
        <taxon>Actinomycetota</taxon>
        <taxon>Actinomycetes</taxon>
        <taxon>Mycobacteriales</taxon>
        <taxon>Mycobacteriaceae</taxon>
        <taxon>Mycobacterium</taxon>
    </lineage>
</organism>
<feature type="signal peptide" evidence="1">
    <location>
        <begin position="1"/>
        <end position="32"/>
    </location>
</feature>
<evidence type="ECO:0000313" key="4">
    <source>
        <dbReference type="Proteomes" id="UP000093795"/>
    </source>
</evidence>
<dbReference type="EMBL" id="LZKQ01000117">
    <property type="protein sequence ID" value="OBI85424.1"/>
    <property type="molecule type" value="Genomic_DNA"/>
</dbReference>
<reference evidence="3 4" key="1">
    <citation type="submission" date="2016-06" db="EMBL/GenBank/DDBJ databases">
        <authorList>
            <person name="Kjaerup R.B."/>
            <person name="Dalgaard T.S."/>
            <person name="Juul-Madsen H.R."/>
        </authorList>
    </citation>
    <scope>NUCLEOTIDE SEQUENCE [LARGE SCALE GENOMIC DNA]</scope>
    <source>
        <strain evidence="3 4">1081914.2</strain>
    </source>
</reference>
<name>A0A1A3CEI3_MYCAS</name>
<evidence type="ECO:0000259" key="2">
    <source>
        <dbReference type="Pfam" id="PF05305"/>
    </source>
</evidence>
<gene>
    <name evidence="3" type="ORF">A9X01_17845</name>
</gene>
<dbReference type="Pfam" id="PF05305">
    <property type="entry name" value="DUF732"/>
    <property type="match status" value="1"/>
</dbReference>